<proteinExistence type="predicted"/>
<dbReference type="GO" id="GO:0043248">
    <property type="term" value="P:proteasome assembly"/>
    <property type="evidence" value="ECO:0007669"/>
    <property type="project" value="InterPro"/>
</dbReference>
<comment type="caution">
    <text evidence="1">The sequence shown here is derived from an EMBL/GenBank/DDBJ whole genome shotgun (WGS) entry which is preliminary data.</text>
</comment>
<evidence type="ECO:0000313" key="2">
    <source>
        <dbReference type="Proteomes" id="UP000654370"/>
    </source>
</evidence>
<dbReference type="InterPro" id="IPR053720">
    <property type="entry name" value="Psm_Assembly_Chaperone"/>
</dbReference>
<keyword evidence="2" id="KW-1185">Reference proteome</keyword>
<dbReference type="OrthoDB" id="5593278at2759"/>
<dbReference type="EMBL" id="JAEPQZ010000015">
    <property type="protein sequence ID" value="KAG2173140.1"/>
    <property type="molecule type" value="Genomic_DNA"/>
</dbReference>
<protein>
    <recommendedName>
        <fullName evidence="3">Proteasome assembly chaperone 3</fullName>
    </recommendedName>
</protein>
<dbReference type="Gene3D" id="3.30.230.90">
    <property type="match status" value="1"/>
</dbReference>
<name>A0A8H7PG93_MORIS</name>
<accession>A0A8H7PG93</accession>
<gene>
    <name evidence="1" type="ORF">INT43_004513</name>
</gene>
<reference evidence="1" key="1">
    <citation type="submission" date="2020-12" db="EMBL/GenBank/DDBJ databases">
        <title>Metabolic potential, ecology and presence of endohyphal bacteria is reflected in genomic diversity of Mucoromycotina.</title>
        <authorList>
            <person name="Muszewska A."/>
            <person name="Okrasinska A."/>
            <person name="Steczkiewicz K."/>
            <person name="Drgas O."/>
            <person name="Orlowska M."/>
            <person name="Perlinska-Lenart U."/>
            <person name="Aleksandrzak-Piekarczyk T."/>
            <person name="Szatraj K."/>
            <person name="Zielenkiewicz U."/>
            <person name="Pilsyk S."/>
            <person name="Malc E."/>
            <person name="Mieczkowski P."/>
            <person name="Kruszewska J.S."/>
            <person name="Biernat P."/>
            <person name="Pawlowska J."/>
        </authorList>
    </citation>
    <scope>NUCLEOTIDE SEQUENCE</scope>
    <source>
        <strain evidence="1">WA0000067209</strain>
    </source>
</reference>
<evidence type="ECO:0008006" key="3">
    <source>
        <dbReference type="Google" id="ProtNLM"/>
    </source>
</evidence>
<sequence length="143" mass="15815">MSSTNEKFPVRNKQAARDVQGMHTEVLVSSYADKIFIVVSQYGRIGSLIHTTFDLPPNLARNTNAVPTTSRFLMNSASNSLSSLYQLYASSISQLIASMNPKEGRPVILGIALKDTDDNQARKELHDNILDMVRESATWVSAQ</sequence>
<organism evidence="1 2">
    <name type="scientific">Mortierella isabellina</name>
    <name type="common">Filamentous fungus</name>
    <name type="synonym">Umbelopsis isabellina</name>
    <dbReference type="NCBI Taxonomy" id="91625"/>
    <lineage>
        <taxon>Eukaryota</taxon>
        <taxon>Fungi</taxon>
        <taxon>Fungi incertae sedis</taxon>
        <taxon>Mucoromycota</taxon>
        <taxon>Mucoromycotina</taxon>
        <taxon>Umbelopsidomycetes</taxon>
        <taxon>Umbelopsidales</taxon>
        <taxon>Umbelopsidaceae</taxon>
        <taxon>Umbelopsis</taxon>
    </lineage>
</organism>
<dbReference type="AlphaFoldDB" id="A0A8H7PG93"/>
<dbReference type="Proteomes" id="UP000654370">
    <property type="component" value="Unassembled WGS sequence"/>
</dbReference>
<dbReference type="PANTHER" id="PTHR31051">
    <property type="entry name" value="PROTEASOME ASSEMBLY CHAPERONE 3"/>
    <property type="match status" value="1"/>
</dbReference>
<dbReference type="InterPro" id="IPR018788">
    <property type="entry name" value="Proteasome_assmbl_chp_3"/>
</dbReference>
<dbReference type="PANTHER" id="PTHR31051:SF1">
    <property type="entry name" value="PROTEASOME ASSEMBLY CHAPERONE 3"/>
    <property type="match status" value="1"/>
</dbReference>
<evidence type="ECO:0000313" key="1">
    <source>
        <dbReference type="EMBL" id="KAG2173140.1"/>
    </source>
</evidence>
<dbReference type="Pfam" id="PF10178">
    <property type="entry name" value="PAC3"/>
    <property type="match status" value="1"/>
</dbReference>